<evidence type="ECO:0000256" key="6">
    <source>
        <dbReference type="ARBA" id="ARBA00023125"/>
    </source>
</evidence>
<sequence>MKHNGGNYMKVMVIDDEAIVIKGLRMIIPWEEYGFEWLPPAENGRKALEQMACTMPNLIIVDCQMPVMGGVELLAEIRNREWAMKSVILSGHDEFDYVRQALQLGASDYLLKPPDTDMLLEVLVKIKKEWEEENQRYRQLQENMPLIRDRFLRSLLEGARLPEKLFIEKTAYLNVPLTLEPFRIVLLQIEQDPEMLRDFNYEDQQLMNFAIQNIAEETLQQWEKKCIFLETSGKFVLIMHMTCSLEELRRDLRQLVMNIKMTLKYFVTVGVSAHNGQLLHEGKMAYGQAKMALEYKYYTGPNEVIFIDDVDWEMSKSRKKSDGQDSLITEAPAAEDLSTAYERLRMALKIGNLQELEAWMQYFFTELQEKEIAIPLTKTESLQAMIYGANVISELHPKMQLDQLLTAEQIQCVVAAATLQELSQICKSFLRYLLHLTVELRKSGRNNVVENVKAMLETQFASNLSLDIIAKEVFVSPVYLSFLFKQVEGINLTDYITQVRMDKAKQLLLGSNLKTYEIANRVGYQDEKYFSRLFKKRIGMTPTEFRQ</sequence>
<evidence type="ECO:0000256" key="7">
    <source>
        <dbReference type="ARBA" id="ARBA00023163"/>
    </source>
</evidence>
<dbReference type="Proteomes" id="UP000276128">
    <property type="component" value="Unassembled WGS sequence"/>
</dbReference>
<evidence type="ECO:0000259" key="10">
    <source>
        <dbReference type="PROSITE" id="PS50110"/>
    </source>
</evidence>
<dbReference type="AlphaFoldDB" id="A0A3S0AQS8"/>
<protein>
    <submittedName>
        <fullName evidence="11">Response regulator</fullName>
    </submittedName>
</protein>
<comment type="subcellular location">
    <subcellularLocation>
        <location evidence="1">Cytoplasm</location>
    </subcellularLocation>
</comment>
<evidence type="ECO:0000256" key="2">
    <source>
        <dbReference type="ARBA" id="ARBA00022490"/>
    </source>
</evidence>
<evidence type="ECO:0000259" key="9">
    <source>
        <dbReference type="PROSITE" id="PS01124"/>
    </source>
</evidence>
<keyword evidence="3 8" id="KW-0597">Phosphoprotein</keyword>
<dbReference type="OrthoDB" id="2563880at2"/>
<dbReference type="InterPro" id="IPR001789">
    <property type="entry name" value="Sig_transdc_resp-reg_receiver"/>
</dbReference>
<dbReference type="Pfam" id="PF12833">
    <property type="entry name" value="HTH_18"/>
    <property type="match status" value="1"/>
</dbReference>
<evidence type="ECO:0000256" key="1">
    <source>
        <dbReference type="ARBA" id="ARBA00004496"/>
    </source>
</evidence>
<dbReference type="Pfam" id="PF00072">
    <property type="entry name" value="Response_reg"/>
    <property type="match status" value="1"/>
</dbReference>
<evidence type="ECO:0000256" key="8">
    <source>
        <dbReference type="PROSITE-ProRule" id="PRU00169"/>
    </source>
</evidence>
<dbReference type="GO" id="GO:0000160">
    <property type="term" value="P:phosphorelay signal transduction system"/>
    <property type="evidence" value="ECO:0007669"/>
    <property type="project" value="UniProtKB-KW"/>
</dbReference>
<dbReference type="PANTHER" id="PTHR42713">
    <property type="entry name" value="HISTIDINE KINASE-RELATED"/>
    <property type="match status" value="1"/>
</dbReference>
<organism evidence="11 12">
    <name type="scientific">Paenibacillus whitsoniae</name>
    <dbReference type="NCBI Taxonomy" id="2496558"/>
    <lineage>
        <taxon>Bacteria</taxon>
        <taxon>Bacillati</taxon>
        <taxon>Bacillota</taxon>
        <taxon>Bacilli</taxon>
        <taxon>Bacillales</taxon>
        <taxon>Paenibacillaceae</taxon>
        <taxon>Paenibacillus</taxon>
    </lineage>
</organism>
<dbReference type="InterPro" id="IPR009057">
    <property type="entry name" value="Homeodomain-like_sf"/>
</dbReference>
<dbReference type="GO" id="GO:0043565">
    <property type="term" value="F:sequence-specific DNA binding"/>
    <property type="evidence" value="ECO:0007669"/>
    <property type="project" value="InterPro"/>
</dbReference>
<comment type="caution">
    <text evidence="11">The sequence shown here is derived from an EMBL/GenBank/DDBJ whole genome shotgun (WGS) entry which is preliminary data.</text>
</comment>
<evidence type="ECO:0000256" key="4">
    <source>
        <dbReference type="ARBA" id="ARBA00023012"/>
    </source>
</evidence>
<dbReference type="SUPFAM" id="SSF52172">
    <property type="entry name" value="CheY-like"/>
    <property type="match status" value="1"/>
</dbReference>
<accession>A0A3S0AQS8</accession>
<keyword evidence="4" id="KW-0902">Two-component regulatory system</keyword>
<name>A0A3S0AQS8_9BACL</name>
<keyword evidence="7" id="KW-0804">Transcription</keyword>
<keyword evidence="12" id="KW-1185">Reference proteome</keyword>
<dbReference type="PRINTS" id="PR00032">
    <property type="entry name" value="HTHARAC"/>
</dbReference>
<dbReference type="InterPro" id="IPR051552">
    <property type="entry name" value="HptR"/>
</dbReference>
<dbReference type="InterPro" id="IPR018060">
    <property type="entry name" value="HTH_AraC"/>
</dbReference>
<dbReference type="Gene3D" id="3.40.50.2300">
    <property type="match status" value="1"/>
</dbReference>
<dbReference type="InterPro" id="IPR020449">
    <property type="entry name" value="Tscrpt_reg_AraC-type_HTH"/>
</dbReference>
<dbReference type="SUPFAM" id="SSF46689">
    <property type="entry name" value="Homeodomain-like"/>
    <property type="match status" value="2"/>
</dbReference>
<dbReference type="EMBL" id="RXHU01000022">
    <property type="protein sequence ID" value="RTE10264.1"/>
    <property type="molecule type" value="Genomic_DNA"/>
</dbReference>
<dbReference type="GO" id="GO:0005737">
    <property type="term" value="C:cytoplasm"/>
    <property type="evidence" value="ECO:0007669"/>
    <property type="project" value="UniProtKB-SubCell"/>
</dbReference>
<dbReference type="CDD" id="cd17536">
    <property type="entry name" value="REC_YesN-like"/>
    <property type="match status" value="1"/>
</dbReference>
<dbReference type="SMART" id="SM00448">
    <property type="entry name" value="REC"/>
    <property type="match status" value="1"/>
</dbReference>
<dbReference type="GO" id="GO:0003700">
    <property type="term" value="F:DNA-binding transcription factor activity"/>
    <property type="evidence" value="ECO:0007669"/>
    <property type="project" value="InterPro"/>
</dbReference>
<keyword evidence="6" id="KW-0238">DNA-binding</keyword>
<evidence type="ECO:0000313" key="11">
    <source>
        <dbReference type="EMBL" id="RTE10264.1"/>
    </source>
</evidence>
<keyword evidence="5" id="KW-0805">Transcription regulation</keyword>
<feature type="modified residue" description="4-aspartylphosphate" evidence="8">
    <location>
        <position position="62"/>
    </location>
</feature>
<dbReference type="PROSITE" id="PS01124">
    <property type="entry name" value="HTH_ARAC_FAMILY_2"/>
    <property type="match status" value="1"/>
</dbReference>
<feature type="domain" description="HTH araC/xylS-type" evidence="9">
    <location>
        <begin position="450"/>
        <end position="547"/>
    </location>
</feature>
<dbReference type="Gene3D" id="1.10.10.60">
    <property type="entry name" value="Homeodomain-like"/>
    <property type="match status" value="2"/>
</dbReference>
<dbReference type="PROSITE" id="PS50110">
    <property type="entry name" value="RESPONSE_REGULATORY"/>
    <property type="match status" value="1"/>
</dbReference>
<proteinExistence type="predicted"/>
<evidence type="ECO:0000313" key="12">
    <source>
        <dbReference type="Proteomes" id="UP000276128"/>
    </source>
</evidence>
<feature type="domain" description="Response regulatory" evidence="10">
    <location>
        <begin position="10"/>
        <end position="127"/>
    </location>
</feature>
<dbReference type="SMART" id="SM00342">
    <property type="entry name" value="HTH_ARAC"/>
    <property type="match status" value="1"/>
</dbReference>
<dbReference type="InterPro" id="IPR011006">
    <property type="entry name" value="CheY-like_superfamily"/>
</dbReference>
<evidence type="ECO:0000256" key="3">
    <source>
        <dbReference type="ARBA" id="ARBA00022553"/>
    </source>
</evidence>
<reference evidence="11 12" key="1">
    <citation type="submission" date="2018-12" db="EMBL/GenBank/DDBJ databases">
        <title>Bacillus ochoae sp. nov., Paenibacillus whitsoniae sp. nov., Paenibacillus spiritus sp. nov. Isolated from the Mars Exploration Rover during spacecraft assembly.</title>
        <authorList>
            <person name="Seuylemezian A."/>
            <person name="Vaishampayan P."/>
        </authorList>
    </citation>
    <scope>NUCLEOTIDE SEQUENCE [LARGE SCALE GENOMIC DNA]</scope>
    <source>
        <strain evidence="11 12">MER 54</strain>
    </source>
</reference>
<keyword evidence="2" id="KW-0963">Cytoplasm</keyword>
<dbReference type="PANTHER" id="PTHR42713:SF3">
    <property type="entry name" value="TRANSCRIPTIONAL REGULATORY PROTEIN HPTR"/>
    <property type="match status" value="1"/>
</dbReference>
<gene>
    <name evidence="11" type="ORF">EJQ19_08885</name>
</gene>
<evidence type="ECO:0000256" key="5">
    <source>
        <dbReference type="ARBA" id="ARBA00023015"/>
    </source>
</evidence>